<accession>A0A7S1FLE1</accession>
<dbReference type="GO" id="GO:0009395">
    <property type="term" value="P:phospholipid catabolic process"/>
    <property type="evidence" value="ECO:0007669"/>
    <property type="project" value="TreeGrafter"/>
</dbReference>
<sequence length="898" mass="101675">MGNRSSLCCTEGPDDAGDLINTSASNDELFAKNISESDRNVSLFTKIGVLPLSRPDFATLREVWMKYDEDQNDVMVYERSREFLMFVSKVWGDESYPPADNEGDSVVSTLSNDTDHVWLSIKKKNDFEISWEEIFLAFWHEPVCGIPSHVAVMFQHNFHQVLRISDKSENEDELATIDAVSLAHELLRSIKAPEETSKDVLNTLVKFGVSIDFETYLSLVGRAYADNMPDDNKSLTDIYDDGEMPTDFGGTIYSFAPVRDSNQKSSYEILICGESIFFEMFATIKQAQSEICMSWWLFCPTLPIFRGAAGVNSHGWGDDKLGNNAWNNEHGLLTEVLKEKSAEGVKVYIILYDIINIAPLAPIVDHSIQILQELNHENIHVVKHPGLNVWTHSHHQKFVVVDRTAAVLGSIDWAPGRWDTPAHPLFDPDSEFHPGIELSRNAFHLKSDISDWWMCPEKDIVKNRSEVVAKPWQDVALSIRGPAAGDLFLNFKQRWQWIKRERMDLVADLFVRMVDIPDGLRKVEFDTKVWDSEVAGIKLSDLKTSLGVGGYPSSNASTNCKCQIVRSLGNWSGGLTFAETSYYEAWISVINSAENYIYIEQQYFISNVGQSSSCNRVTDAILNRVQDAIECNRFFRIYVVVPIDVGSTITQYYTRKTLIQDHVHEGETQKCLMSRIQDLLEKAKPGTRWYGRKPESMLSVSTLTVVGQSPSGRWDMGHVFVNSKVLLVDDKVAIIGSANLNDRSFVGFSDSEIGAVLWDENKDEKKIGSLKEFRLRLWRQHLGLSKNGADDSKIDDPSSKETFRNWRAIASSNLKIISSVFYSCPRDSISSMKEWAHLKGKYEKMPPNVKEASLVEPERLAHVEGQIMEYPPKFLCDDVRKGGLENSQTSLFSKFLYL</sequence>
<keyword evidence="5" id="KW-0442">Lipid degradation</keyword>
<dbReference type="PANTHER" id="PTHR18896">
    <property type="entry name" value="PHOSPHOLIPASE D"/>
    <property type="match status" value="1"/>
</dbReference>
<organism evidence="8">
    <name type="scientific">Corethron hystrix</name>
    <dbReference type="NCBI Taxonomy" id="216773"/>
    <lineage>
        <taxon>Eukaryota</taxon>
        <taxon>Sar</taxon>
        <taxon>Stramenopiles</taxon>
        <taxon>Ochrophyta</taxon>
        <taxon>Bacillariophyta</taxon>
        <taxon>Coscinodiscophyceae</taxon>
        <taxon>Corethrophycidae</taxon>
        <taxon>Corethrales</taxon>
        <taxon>Corethraceae</taxon>
        <taxon>Corethron</taxon>
    </lineage>
</organism>
<name>A0A7S1FLE1_9STRA</name>
<gene>
    <name evidence="8" type="ORF">CHYS00102_LOCUS2854</name>
</gene>
<evidence type="ECO:0000256" key="1">
    <source>
        <dbReference type="ARBA" id="ARBA00000798"/>
    </source>
</evidence>
<evidence type="ECO:0000313" key="8">
    <source>
        <dbReference type="EMBL" id="CAD8875678.1"/>
    </source>
</evidence>
<keyword evidence="4" id="KW-0378">Hydrolase</keyword>
<dbReference type="EC" id="3.1.4.4" evidence="2"/>
<proteinExistence type="predicted"/>
<dbReference type="Pfam" id="PF00614">
    <property type="entry name" value="PLDc"/>
    <property type="match status" value="1"/>
</dbReference>
<comment type="catalytic activity">
    <reaction evidence="1">
        <text>a 1,2-diacyl-sn-glycero-3-phosphocholine + H2O = a 1,2-diacyl-sn-glycero-3-phosphate + choline + H(+)</text>
        <dbReference type="Rhea" id="RHEA:14445"/>
        <dbReference type="ChEBI" id="CHEBI:15354"/>
        <dbReference type="ChEBI" id="CHEBI:15377"/>
        <dbReference type="ChEBI" id="CHEBI:15378"/>
        <dbReference type="ChEBI" id="CHEBI:57643"/>
        <dbReference type="ChEBI" id="CHEBI:58608"/>
        <dbReference type="EC" id="3.1.4.4"/>
    </reaction>
</comment>
<feature type="domain" description="PLD phosphodiesterase" evidence="7">
    <location>
        <begin position="390"/>
        <end position="417"/>
    </location>
</feature>
<dbReference type="SMART" id="SM00155">
    <property type="entry name" value="PLDc"/>
    <property type="match status" value="2"/>
</dbReference>
<protein>
    <recommendedName>
        <fullName evidence="2">phospholipase D</fullName>
        <ecNumber evidence="2">3.1.4.4</ecNumber>
    </recommendedName>
</protein>
<keyword evidence="3" id="KW-0677">Repeat</keyword>
<feature type="domain" description="PLD phosphodiesterase" evidence="7">
    <location>
        <begin position="717"/>
        <end position="744"/>
    </location>
</feature>
<dbReference type="PANTHER" id="PTHR18896:SF76">
    <property type="entry name" value="PHOSPHOLIPASE"/>
    <property type="match status" value="1"/>
</dbReference>
<evidence type="ECO:0000256" key="4">
    <source>
        <dbReference type="ARBA" id="ARBA00022801"/>
    </source>
</evidence>
<dbReference type="GO" id="GO:0004630">
    <property type="term" value="F:phospholipase D activity"/>
    <property type="evidence" value="ECO:0007669"/>
    <property type="project" value="UniProtKB-EC"/>
</dbReference>
<evidence type="ECO:0000256" key="2">
    <source>
        <dbReference type="ARBA" id="ARBA00012027"/>
    </source>
</evidence>
<dbReference type="PROSITE" id="PS50035">
    <property type="entry name" value="PLD"/>
    <property type="match status" value="2"/>
</dbReference>
<dbReference type="GO" id="GO:0005886">
    <property type="term" value="C:plasma membrane"/>
    <property type="evidence" value="ECO:0007669"/>
    <property type="project" value="TreeGrafter"/>
</dbReference>
<dbReference type="InterPro" id="IPR015679">
    <property type="entry name" value="PLipase_D_fam"/>
</dbReference>
<evidence type="ECO:0000256" key="5">
    <source>
        <dbReference type="ARBA" id="ARBA00022963"/>
    </source>
</evidence>
<dbReference type="AlphaFoldDB" id="A0A7S1FLE1"/>
<dbReference type="Gene3D" id="3.30.870.10">
    <property type="entry name" value="Endonuclease Chain A"/>
    <property type="match status" value="2"/>
</dbReference>
<keyword evidence="6" id="KW-0443">Lipid metabolism</keyword>
<dbReference type="InterPro" id="IPR001736">
    <property type="entry name" value="PLipase_D/transphosphatidylase"/>
</dbReference>
<evidence type="ECO:0000256" key="3">
    <source>
        <dbReference type="ARBA" id="ARBA00022737"/>
    </source>
</evidence>
<dbReference type="EMBL" id="HBFR01004077">
    <property type="protein sequence ID" value="CAD8875678.1"/>
    <property type="molecule type" value="Transcribed_RNA"/>
</dbReference>
<evidence type="ECO:0000259" key="7">
    <source>
        <dbReference type="PROSITE" id="PS50035"/>
    </source>
</evidence>
<reference evidence="8" key="1">
    <citation type="submission" date="2021-01" db="EMBL/GenBank/DDBJ databases">
        <authorList>
            <person name="Corre E."/>
            <person name="Pelletier E."/>
            <person name="Niang G."/>
            <person name="Scheremetjew M."/>
            <person name="Finn R."/>
            <person name="Kale V."/>
            <person name="Holt S."/>
            <person name="Cochrane G."/>
            <person name="Meng A."/>
            <person name="Brown T."/>
            <person name="Cohen L."/>
        </authorList>
    </citation>
    <scope>NUCLEOTIDE SEQUENCE</scope>
    <source>
        <strain evidence="8">308</strain>
    </source>
</reference>
<evidence type="ECO:0000256" key="6">
    <source>
        <dbReference type="ARBA" id="ARBA00023098"/>
    </source>
</evidence>
<dbReference type="SUPFAM" id="SSF56024">
    <property type="entry name" value="Phospholipase D/nuclease"/>
    <property type="match status" value="2"/>
</dbReference>